<dbReference type="PIRSF" id="PIRSF000706">
    <property type="entry name" value="Kanamycin_kin"/>
    <property type="match status" value="1"/>
</dbReference>
<keyword evidence="2" id="KW-0808">Transferase</keyword>
<dbReference type="Gene3D" id="3.90.1200.10">
    <property type="match status" value="1"/>
</dbReference>
<dbReference type="Pfam" id="PF01636">
    <property type="entry name" value="APH"/>
    <property type="match status" value="1"/>
</dbReference>
<comment type="similarity">
    <text evidence="1">Belongs to the aminoglycoside phosphotransferase family.</text>
</comment>
<dbReference type="InterPro" id="IPR011009">
    <property type="entry name" value="Kinase-like_dom_sf"/>
</dbReference>
<dbReference type="PANTHER" id="PTHR21310:SF41">
    <property type="entry name" value="3'-PHOSPHOTRANSFERASE, PUTATIVE-RELATED"/>
    <property type="match status" value="1"/>
</dbReference>
<reference evidence="9" key="1">
    <citation type="journal article" date="2019" name="Int. J. Syst. Evol. Microbiol.">
        <title>The Global Catalogue of Microorganisms (GCM) 10K type strain sequencing project: providing services to taxonomists for standard genome sequencing and annotation.</title>
        <authorList>
            <consortium name="The Broad Institute Genomics Platform"/>
            <consortium name="The Broad Institute Genome Sequencing Center for Infectious Disease"/>
            <person name="Wu L."/>
            <person name="Ma J."/>
        </authorList>
    </citation>
    <scope>NUCLEOTIDE SEQUENCE [LARGE SCALE GENOMIC DNA]</scope>
    <source>
        <strain evidence="9">CCUG 53270</strain>
    </source>
</reference>
<gene>
    <name evidence="8" type="ORF">ACFQ4B_31955</name>
</gene>
<feature type="domain" description="Aminoglycoside phosphotransferase" evidence="7">
    <location>
        <begin position="34"/>
        <end position="233"/>
    </location>
</feature>
<dbReference type="CDD" id="cd05150">
    <property type="entry name" value="APH"/>
    <property type="match status" value="1"/>
</dbReference>
<dbReference type="InterPro" id="IPR002575">
    <property type="entry name" value="Aminoglycoside_PTrfase"/>
</dbReference>
<dbReference type="Proteomes" id="UP001597180">
    <property type="component" value="Unassembled WGS sequence"/>
</dbReference>
<dbReference type="SUPFAM" id="SSF56112">
    <property type="entry name" value="Protein kinase-like (PK-like)"/>
    <property type="match status" value="1"/>
</dbReference>
<evidence type="ECO:0000256" key="2">
    <source>
        <dbReference type="ARBA" id="ARBA00022679"/>
    </source>
</evidence>
<evidence type="ECO:0000313" key="8">
    <source>
        <dbReference type="EMBL" id="MFD1224735.1"/>
    </source>
</evidence>
<evidence type="ECO:0000313" key="9">
    <source>
        <dbReference type="Proteomes" id="UP001597180"/>
    </source>
</evidence>
<keyword evidence="3" id="KW-0547">Nucleotide-binding</keyword>
<dbReference type="InterPro" id="IPR024165">
    <property type="entry name" value="Kan/Strep_kinase"/>
</dbReference>
<sequence>MRKTITDFDKETVPASVRPLLDKAVIYDSSCSEEARTLLVEGTDRSFLKISKRGRLKREFEMTQYLHHCHGLAPNVMAYDFDEDHDYLVTQAVAGEDGTSEAHIANPMKLAGVFGEYLRMLHSLPAEGCPYLHRTMEMLEETGSRLSPVIVQQIQSAAEDHVLIHGDYCLPNIIMDNFALKGFIDLGYGGVGDRHYDLYWGMWTLAYNLKTDRYMDAFLDAYGRQDVDEERLKLFTLWMDSVD</sequence>
<evidence type="ECO:0000256" key="4">
    <source>
        <dbReference type="ARBA" id="ARBA00022777"/>
    </source>
</evidence>
<comment type="caution">
    <text evidence="8">The sequence shown here is derived from an EMBL/GenBank/DDBJ whole genome shotgun (WGS) entry which is preliminary data.</text>
</comment>
<evidence type="ECO:0000256" key="5">
    <source>
        <dbReference type="ARBA" id="ARBA00022840"/>
    </source>
</evidence>
<dbReference type="PANTHER" id="PTHR21310">
    <property type="entry name" value="AMINOGLYCOSIDE PHOSPHOTRANSFERASE-RELATED-RELATED"/>
    <property type="match status" value="1"/>
</dbReference>
<evidence type="ECO:0000256" key="1">
    <source>
        <dbReference type="ARBA" id="ARBA00006219"/>
    </source>
</evidence>
<keyword evidence="5" id="KW-0067">ATP-binding</keyword>
<keyword evidence="4" id="KW-0418">Kinase</keyword>
<protein>
    <submittedName>
        <fullName evidence="8">Aminoglycoside 3'-phosphotransferase</fullName>
    </submittedName>
</protein>
<keyword evidence="9" id="KW-1185">Reference proteome</keyword>
<evidence type="ECO:0000256" key="6">
    <source>
        <dbReference type="ARBA" id="ARBA00023251"/>
    </source>
</evidence>
<organism evidence="8 9">
    <name type="scientific">Paenibacillus vulneris</name>
    <dbReference type="NCBI Taxonomy" id="1133364"/>
    <lineage>
        <taxon>Bacteria</taxon>
        <taxon>Bacillati</taxon>
        <taxon>Bacillota</taxon>
        <taxon>Bacilli</taxon>
        <taxon>Bacillales</taxon>
        <taxon>Paenibacillaceae</taxon>
        <taxon>Paenibacillus</taxon>
    </lineage>
</organism>
<keyword evidence="6" id="KW-0046">Antibiotic resistance</keyword>
<dbReference type="RefSeq" id="WP_345587509.1">
    <property type="nucleotide sequence ID" value="NZ_BAABJG010000010.1"/>
</dbReference>
<accession>A0ABW3UV82</accession>
<proteinExistence type="inferred from homology"/>
<dbReference type="EMBL" id="JBHTLU010000047">
    <property type="protein sequence ID" value="MFD1224735.1"/>
    <property type="molecule type" value="Genomic_DNA"/>
</dbReference>
<evidence type="ECO:0000259" key="7">
    <source>
        <dbReference type="Pfam" id="PF01636"/>
    </source>
</evidence>
<name>A0ABW3UV82_9BACL</name>
<dbReference type="InterPro" id="IPR051678">
    <property type="entry name" value="AGP_Transferase"/>
</dbReference>
<evidence type="ECO:0000256" key="3">
    <source>
        <dbReference type="ARBA" id="ARBA00022741"/>
    </source>
</evidence>